<organism evidence="2">
    <name type="scientific">Notodromas monacha</name>
    <dbReference type="NCBI Taxonomy" id="399045"/>
    <lineage>
        <taxon>Eukaryota</taxon>
        <taxon>Metazoa</taxon>
        <taxon>Ecdysozoa</taxon>
        <taxon>Arthropoda</taxon>
        <taxon>Crustacea</taxon>
        <taxon>Oligostraca</taxon>
        <taxon>Ostracoda</taxon>
        <taxon>Podocopa</taxon>
        <taxon>Podocopida</taxon>
        <taxon>Cypridocopina</taxon>
        <taxon>Cypridoidea</taxon>
        <taxon>Cyprididae</taxon>
        <taxon>Notodromas</taxon>
    </lineage>
</organism>
<feature type="region of interest" description="Disordered" evidence="1">
    <location>
        <begin position="254"/>
        <end position="319"/>
    </location>
</feature>
<sequence length="737" mass="82563">MECASHESLPTHGPEQKMKISLKSRVFQRRRGGGCPGKKSQRFSGHRALNPNEPDEFSDWEDITDALKKHSKLEYKQELTESHDPSTCNASEKTKSEHSTNAVTRDTQAGYATKNITAYSATAGQEDRDNGHHREDSRPGSSNGEEKTVGGVDHQASNDDLQSLLLTGDTGNSVKLFRGLWSNFRPMKDKEEHSFTDMDDESNARRDDSMCAEKQEGRAKCTAASLISVSHCVLAENALTALNISPDEERIARDSGITQADSESTEKASPDILDSTRVTDQLPLESHTSEPKILLIRPVAGENRASSSPTSDDATSEGFRDPIMSWDELLRSDAGAKGSPYYCPKSKAMHKTPSSGSVDHEKASTAKSADDTQIDCCATNTGRQFPPNEKQGSCKASDAEPEEECSEEQQEEDAVDTSSNASKLYLKAKYMLQRLAGLKRENLYLSEDMQEWSEAMKGDSWKDMIFLRLKSAGRSAFPEGPPRDAFSTDTVEAISYKTVLNMSALAQMEEEIENKKLRKAIVTSQQETLLRRREKRTSDVAMLEDAYSYYYDVHVTGRKLKKELEDSFERFEKKLIQVVGLLKKFPASWEEKKELQLAAESMGEYLSSGFPLDPGNMKILEILNPHLKEHNLLNVFLQRSGSSKISDSNQLWSAYKRAKPKRNVVPQLMPKEHAQVVTALPMVQREWHRASLRSAIQIKDGLQAIRECVRNIKNLTGKVSEPKTFREAFWDSSFVHR</sequence>
<evidence type="ECO:0000313" key="2">
    <source>
        <dbReference type="EMBL" id="CAD7279338.1"/>
    </source>
</evidence>
<reference evidence="2" key="1">
    <citation type="submission" date="2020-11" db="EMBL/GenBank/DDBJ databases">
        <authorList>
            <person name="Tran Van P."/>
        </authorList>
    </citation>
    <scope>NUCLEOTIDE SEQUENCE</scope>
</reference>
<dbReference type="Proteomes" id="UP000678499">
    <property type="component" value="Unassembled WGS sequence"/>
</dbReference>
<dbReference type="AlphaFoldDB" id="A0A7R9BSG9"/>
<dbReference type="EMBL" id="CAJPEX010001594">
    <property type="protein sequence ID" value="CAG0919490.1"/>
    <property type="molecule type" value="Genomic_DNA"/>
</dbReference>
<feature type="compositionally biased region" description="Basic and acidic residues" evidence="1">
    <location>
        <begin position="125"/>
        <end position="148"/>
    </location>
</feature>
<feature type="region of interest" description="Disordered" evidence="1">
    <location>
        <begin position="190"/>
        <end position="211"/>
    </location>
</feature>
<protein>
    <submittedName>
        <fullName evidence="2">Uncharacterized protein</fullName>
    </submittedName>
</protein>
<feature type="region of interest" description="Disordered" evidence="1">
    <location>
        <begin position="341"/>
        <end position="419"/>
    </location>
</feature>
<feature type="compositionally biased region" description="Basic residues" evidence="1">
    <location>
        <begin position="20"/>
        <end position="32"/>
    </location>
</feature>
<gene>
    <name evidence="2" type="ORF">NMOB1V02_LOCUS7013</name>
</gene>
<dbReference type="EMBL" id="OA883631">
    <property type="protein sequence ID" value="CAD7279338.1"/>
    <property type="molecule type" value="Genomic_DNA"/>
</dbReference>
<keyword evidence="3" id="KW-1185">Reference proteome</keyword>
<feature type="compositionally biased region" description="Polar residues" evidence="1">
    <location>
        <begin position="114"/>
        <end position="123"/>
    </location>
</feature>
<feature type="region of interest" description="Disordered" evidence="1">
    <location>
        <begin position="1"/>
        <end position="61"/>
    </location>
</feature>
<proteinExistence type="predicted"/>
<evidence type="ECO:0000313" key="3">
    <source>
        <dbReference type="Proteomes" id="UP000678499"/>
    </source>
</evidence>
<evidence type="ECO:0000256" key="1">
    <source>
        <dbReference type="SAM" id="MobiDB-lite"/>
    </source>
</evidence>
<feature type="region of interest" description="Disordered" evidence="1">
    <location>
        <begin position="76"/>
        <end position="159"/>
    </location>
</feature>
<feature type="compositionally biased region" description="Acidic residues" evidence="1">
    <location>
        <begin position="399"/>
        <end position="415"/>
    </location>
</feature>
<feature type="compositionally biased region" description="Basic and acidic residues" evidence="1">
    <location>
        <begin position="358"/>
        <end position="370"/>
    </location>
</feature>
<name>A0A7R9BSG9_9CRUS</name>
<accession>A0A7R9BSG9</accession>